<name>A0A1L7WFQ0_9HELO</name>
<dbReference type="OrthoDB" id="5273684at2759"/>
<evidence type="ECO:0000313" key="4">
    <source>
        <dbReference type="Proteomes" id="UP000184330"/>
    </source>
</evidence>
<dbReference type="Proteomes" id="UP000184330">
    <property type="component" value="Unassembled WGS sequence"/>
</dbReference>
<gene>
    <name evidence="3" type="ORF">PAC_01477</name>
</gene>
<dbReference type="InterPro" id="IPR029130">
    <property type="entry name" value="Acid_ceramidase_N"/>
</dbReference>
<proteinExistence type="predicted"/>
<evidence type="ECO:0000256" key="1">
    <source>
        <dbReference type="ARBA" id="ARBA00011891"/>
    </source>
</evidence>
<organism evidence="3 4">
    <name type="scientific">Phialocephala subalpina</name>
    <dbReference type="NCBI Taxonomy" id="576137"/>
    <lineage>
        <taxon>Eukaryota</taxon>
        <taxon>Fungi</taxon>
        <taxon>Dikarya</taxon>
        <taxon>Ascomycota</taxon>
        <taxon>Pezizomycotina</taxon>
        <taxon>Leotiomycetes</taxon>
        <taxon>Helotiales</taxon>
        <taxon>Mollisiaceae</taxon>
        <taxon>Phialocephala</taxon>
        <taxon>Phialocephala fortinii species complex</taxon>
    </lineage>
</organism>
<dbReference type="EC" id="3.5.1.23" evidence="1"/>
<evidence type="ECO:0000313" key="3">
    <source>
        <dbReference type="EMBL" id="CZR51600.1"/>
    </source>
</evidence>
<sequence length="426" mass="47761">MNIIANNCFEDTGPSMVAEIPGSKDPIPTYRIDLSLPPSERYVKLATEFAPKMKKITPLFDQVLAPAIPRKWIRRWISTLAWLFLRRVYSSEETAEIKGIAKASGVDMYFLVALNVLLDSMLGCTSGAVMTTPGGSKKKGERVEENRVMHFRTLDWGMDLLRSVLVVLEFVRSKSEEPEKVIGRSITYAGDDLSISLNFRPNHECSTLRLRIHQLLILFGFRPSIAHILRSAIFPSLKQAPPSLKELAITLSQEKTAPCYLILCDGTSATVLEKDLLDAKIRTSDDFIVHTNNDTSPAPALANPAQVSKEKDMSTILDDLGMDAFLKDSRERSACVQKKWDALKGRQRRKQQAELIEEKDMKPPSVREETLVGWVDKYPTMNGQSHFGCVMDPKKGDIRWIKRGACWLSVESLMGANEEGIMTVSD</sequence>
<evidence type="ECO:0000259" key="2">
    <source>
        <dbReference type="Pfam" id="PF15508"/>
    </source>
</evidence>
<dbReference type="Pfam" id="PF15508">
    <property type="entry name" value="NAAA-beta"/>
    <property type="match status" value="1"/>
</dbReference>
<feature type="domain" description="Acid ceramidase N-terminal" evidence="2">
    <location>
        <begin position="26"/>
        <end position="87"/>
    </location>
</feature>
<dbReference type="STRING" id="576137.A0A1L7WFQ0"/>
<dbReference type="AlphaFoldDB" id="A0A1L7WFQ0"/>
<dbReference type="EMBL" id="FJOG01000002">
    <property type="protein sequence ID" value="CZR51600.1"/>
    <property type="molecule type" value="Genomic_DNA"/>
</dbReference>
<dbReference type="PANTHER" id="PTHR28583">
    <property type="entry name" value="ACID AMIDASE"/>
    <property type="match status" value="1"/>
</dbReference>
<dbReference type="PANTHER" id="PTHR28583:SF1">
    <property type="entry name" value="ACID CERAMIDASE"/>
    <property type="match status" value="1"/>
</dbReference>
<accession>A0A1L7WFQ0</accession>
<reference evidence="3 4" key="1">
    <citation type="submission" date="2016-03" db="EMBL/GenBank/DDBJ databases">
        <authorList>
            <person name="Ploux O."/>
        </authorList>
    </citation>
    <scope>NUCLEOTIDE SEQUENCE [LARGE SCALE GENOMIC DNA]</scope>
    <source>
        <strain evidence="3 4">UAMH 11012</strain>
    </source>
</reference>
<dbReference type="GO" id="GO:0017040">
    <property type="term" value="F:N-acylsphingosine amidohydrolase activity"/>
    <property type="evidence" value="ECO:0007669"/>
    <property type="project" value="UniProtKB-EC"/>
</dbReference>
<keyword evidence="4" id="KW-1185">Reference proteome</keyword>
<protein>
    <recommendedName>
        <fullName evidence="1">ceramidase</fullName>
        <ecNumber evidence="1">3.5.1.23</ecNumber>
    </recommendedName>
</protein>